<proteinExistence type="predicted"/>
<gene>
    <name evidence="2" type="ORF">SNEC2469_LOCUS25508</name>
</gene>
<sequence>MAERQQLTIPNMRRASGRGGGGGGERHPAPRAAPTRRITALSPEELTQGFLLHEEQLAMLQHQVSIVFKFPEDAPIARSLMKAVREWQAEHKAGTSHPWGSCSHYTAASLLKELSKIDDPPKNFCSADNKYLQKVVKELGPDLHESLVHMVSYCSARLGAKKEHVILDFRPVLNTVLARQSEFISGLLDCCDGERLGKRAPGALVRKDSASQIAMPVLPHSLEYYAKLWQDACDRGHGSSSCTQADALHQEQDKVQGSALLASGRVRPPTPPKPKSSRSDSGSPPKQTKSPMPSTKPRTKFNKIELVWKKKDPQGALCASVVPFSGASGHGFLSLSSSLSAIFSRPVRSSIDAMAAWTVLDPAKEARAVLDEMAKTLLDDPSMPTAAQLQSPPAEVLRTLMAGNAAGQAIGKGNSSEVHACQSDPRYVIRTVRQQDEVEWQREFSRLKRANGEVKYDTATFNTPASKFGNSNGTLVPEGVASEGAQGTGSWEKSAISARFFLKCQLRTCSGFARTIYQEIFPWQAYSNQDGYLVLSNPPPPPPRESAPSAPTTVNAARLPGIWGAGQEAPPQRIPDSGDLHSQEASSRGVTAVFSTPVQSAIRNAAASLSAAVSFAQDMEQSMPPQTQSTLAAFFRVTSDILREVSEELLATARNESSSTAQSSAAEAGSQSMVQDG</sequence>
<dbReference type="AlphaFoldDB" id="A0A812ZWQ6"/>
<feature type="region of interest" description="Disordered" evidence="1">
    <location>
        <begin position="259"/>
        <end position="300"/>
    </location>
</feature>
<feature type="region of interest" description="Disordered" evidence="1">
    <location>
        <begin position="1"/>
        <end position="37"/>
    </location>
</feature>
<accession>A0A812ZWQ6</accession>
<keyword evidence="3" id="KW-1185">Reference proteome</keyword>
<evidence type="ECO:0000313" key="3">
    <source>
        <dbReference type="Proteomes" id="UP000601435"/>
    </source>
</evidence>
<evidence type="ECO:0000313" key="2">
    <source>
        <dbReference type="EMBL" id="CAE7841164.1"/>
    </source>
</evidence>
<organism evidence="2 3">
    <name type="scientific">Symbiodinium necroappetens</name>
    <dbReference type="NCBI Taxonomy" id="1628268"/>
    <lineage>
        <taxon>Eukaryota</taxon>
        <taxon>Sar</taxon>
        <taxon>Alveolata</taxon>
        <taxon>Dinophyceae</taxon>
        <taxon>Suessiales</taxon>
        <taxon>Symbiodiniaceae</taxon>
        <taxon>Symbiodinium</taxon>
    </lineage>
</organism>
<evidence type="ECO:0000256" key="1">
    <source>
        <dbReference type="SAM" id="MobiDB-lite"/>
    </source>
</evidence>
<comment type="caution">
    <text evidence="2">The sequence shown here is derived from an EMBL/GenBank/DDBJ whole genome shotgun (WGS) entry which is preliminary data.</text>
</comment>
<feature type="compositionally biased region" description="Low complexity" evidence="1">
    <location>
        <begin position="656"/>
        <end position="677"/>
    </location>
</feature>
<feature type="region of interest" description="Disordered" evidence="1">
    <location>
        <begin position="652"/>
        <end position="677"/>
    </location>
</feature>
<protein>
    <submittedName>
        <fullName evidence="2">Uncharacterized protein</fullName>
    </submittedName>
</protein>
<dbReference type="Proteomes" id="UP000601435">
    <property type="component" value="Unassembled WGS sequence"/>
</dbReference>
<dbReference type="EMBL" id="CAJNJA010050403">
    <property type="protein sequence ID" value="CAE7841164.1"/>
    <property type="molecule type" value="Genomic_DNA"/>
</dbReference>
<name>A0A812ZWQ6_9DINO</name>
<reference evidence="2" key="1">
    <citation type="submission" date="2021-02" db="EMBL/GenBank/DDBJ databases">
        <authorList>
            <person name="Dougan E. K."/>
            <person name="Rhodes N."/>
            <person name="Thang M."/>
            <person name="Chan C."/>
        </authorList>
    </citation>
    <scope>NUCLEOTIDE SEQUENCE</scope>
</reference>
<feature type="region of interest" description="Disordered" evidence="1">
    <location>
        <begin position="563"/>
        <end position="588"/>
    </location>
</feature>